<evidence type="ECO:0000313" key="1">
    <source>
        <dbReference type="EMBL" id="EMI19048.1"/>
    </source>
</evidence>
<accession>M5RIA8</accession>
<sequence>MSQELCGNPAKSEHFWLGLCRFFRLEQAVRVVFALDVLRGKAVNKRQ</sequence>
<dbReference type="AlphaFoldDB" id="M5RIA8"/>
<evidence type="ECO:0000313" key="2">
    <source>
        <dbReference type="Proteomes" id="UP000011991"/>
    </source>
</evidence>
<name>M5RIA8_9BACT</name>
<proteinExistence type="predicted"/>
<dbReference type="PATRIC" id="fig|1265738.3.peg.4027"/>
<keyword evidence="2" id="KW-1185">Reference proteome</keyword>
<dbReference type="EMBL" id="ANOG01000580">
    <property type="protein sequence ID" value="EMI19048.1"/>
    <property type="molecule type" value="Genomic_DNA"/>
</dbReference>
<protein>
    <submittedName>
        <fullName evidence="1">Uncharacterized protein</fullName>
    </submittedName>
</protein>
<reference evidence="1 2" key="1">
    <citation type="journal article" date="2013" name="Mar. Genomics">
        <title>Expression of sulfatases in Rhodopirellula baltica and the diversity of sulfatases in the genus Rhodopirellula.</title>
        <authorList>
            <person name="Wegner C.E."/>
            <person name="Richter-Heitmann T."/>
            <person name="Klindworth A."/>
            <person name="Klockow C."/>
            <person name="Richter M."/>
            <person name="Achstetter T."/>
            <person name="Glockner F.O."/>
            <person name="Harder J."/>
        </authorList>
    </citation>
    <scope>NUCLEOTIDE SEQUENCE [LARGE SCALE GENOMIC DNA]</scope>
    <source>
        <strain evidence="1 2">SM1</strain>
    </source>
</reference>
<organism evidence="1 2">
    <name type="scientific">Rhodopirellula maiorica SM1</name>
    <dbReference type="NCBI Taxonomy" id="1265738"/>
    <lineage>
        <taxon>Bacteria</taxon>
        <taxon>Pseudomonadati</taxon>
        <taxon>Planctomycetota</taxon>
        <taxon>Planctomycetia</taxon>
        <taxon>Pirellulales</taxon>
        <taxon>Pirellulaceae</taxon>
        <taxon>Novipirellula</taxon>
    </lineage>
</organism>
<gene>
    <name evidence="1" type="ORF">RMSM_04024</name>
</gene>
<dbReference type="Proteomes" id="UP000011991">
    <property type="component" value="Unassembled WGS sequence"/>
</dbReference>
<comment type="caution">
    <text evidence="1">The sequence shown here is derived from an EMBL/GenBank/DDBJ whole genome shotgun (WGS) entry which is preliminary data.</text>
</comment>